<accession>A0A9P8LCQ2</accession>
<name>A0A9P8LCQ2_9PEZI</name>
<gene>
    <name evidence="2" type="ORF">GP486_003728</name>
</gene>
<protein>
    <recommendedName>
        <fullName evidence="1">Heterokaryon incompatibility domain-containing protein</fullName>
    </recommendedName>
</protein>
<dbReference type="PANTHER" id="PTHR33112:SF16">
    <property type="entry name" value="HETEROKARYON INCOMPATIBILITY DOMAIN-CONTAINING PROTEIN"/>
    <property type="match status" value="1"/>
</dbReference>
<comment type="caution">
    <text evidence="2">The sequence shown here is derived from an EMBL/GenBank/DDBJ whole genome shotgun (WGS) entry which is preliminary data.</text>
</comment>
<dbReference type="PANTHER" id="PTHR33112">
    <property type="entry name" value="DOMAIN PROTEIN, PUTATIVE-RELATED"/>
    <property type="match status" value="1"/>
</dbReference>
<evidence type="ECO:0000259" key="1">
    <source>
        <dbReference type="Pfam" id="PF06985"/>
    </source>
</evidence>
<reference evidence="2" key="1">
    <citation type="submission" date="2021-03" db="EMBL/GenBank/DDBJ databases">
        <title>Comparative genomics and phylogenomic investigation of the class Geoglossomycetes provide insights into ecological specialization and systematics.</title>
        <authorList>
            <person name="Melie T."/>
            <person name="Pirro S."/>
            <person name="Miller A.N."/>
            <person name="Quandt A."/>
        </authorList>
    </citation>
    <scope>NUCLEOTIDE SEQUENCE</scope>
    <source>
        <strain evidence="2">CAQ_001_2017</strain>
    </source>
</reference>
<evidence type="ECO:0000313" key="3">
    <source>
        <dbReference type="Proteomes" id="UP000750711"/>
    </source>
</evidence>
<dbReference type="Proteomes" id="UP000750711">
    <property type="component" value="Unassembled WGS sequence"/>
</dbReference>
<feature type="domain" description="Heterokaryon incompatibility" evidence="1">
    <location>
        <begin position="103"/>
        <end position="265"/>
    </location>
</feature>
<keyword evidence="3" id="KW-1185">Reference proteome</keyword>
<proteinExistence type="predicted"/>
<dbReference type="AlphaFoldDB" id="A0A9P8LCQ2"/>
<dbReference type="InterPro" id="IPR010730">
    <property type="entry name" value="HET"/>
</dbReference>
<sequence length="578" mass="65795">MQGEFCDGPPTIWPVIGRSREVSASSLSDQYTALLRQRPDIAQSFSKTLTQWEDLAWKWLGECTTKHSNCRYEPKSLPTRVLYVGSESAKPRLYITKREPAKYATLSHCWGGSNSLVTTSSTIEKWKQEIRLKDLPNTFRDAVIITRKLGLRYLWIDSLCIIQDNAEDWAREAARMSEVYENCYVMISADDSSNSQSGCFMAKPTPNQRSFNVDGCPCPDGPTTRIWCRLTNERNDRQGEACHRLWDVDVPDRSPLDNRGWALQERILAPRILHFGRREMAWECAKQLACECQVSSNKTDMQSRFNAQLVNSVSPSAPGYSSEDHAPENRFVWCNIVQEFTRRQLSRDTDRLPAISGLASRMSLKATDEYVCGLWRNKLEHLLLWESADSHTSRRYKQYYAPSWSWASITGPVTYGIQPPIFDDDGKVQFLINKGEAHWEDDSKNYQLLLTILSVECLRSELNPFGPPRSASLTVRGLLAPAKLQSKLSSELPGLPAEPELILENGSADARFNPDVYLETSLGAGLFLLFAEESGGIVLRRASNDSKTYERVGMFACWEEEQLEEWRKLQTEQTVRII</sequence>
<organism evidence="2 3">
    <name type="scientific">Trichoglossum hirsutum</name>
    <dbReference type="NCBI Taxonomy" id="265104"/>
    <lineage>
        <taxon>Eukaryota</taxon>
        <taxon>Fungi</taxon>
        <taxon>Dikarya</taxon>
        <taxon>Ascomycota</taxon>
        <taxon>Pezizomycotina</taxon>
        <taxon>Geoglossomycetes</taxon>
        <taxon>Geoglossales</taxon>
        <taxon>Geoglossaceae</taxon>
        <taxon>Trichoglossum</taxon>
    </lineage>
</organism>
<evidence type="ECO:0000313" key="2">
    <source>
        <dbReference type="EMBL" id="KAH0559757.1"/>
    </source>
</evidence>
<dbReference type="Pfam" id="PF06985">
    <property type="entry name" value="HET"/>
    <property type="match status" value="1"/>
</dbReference>
<dbReference type="EMBL" id="JAGHQM010000528">
    <property type="protein sequence ID" value="KAH0559757.1"/>
    <property type="molecule type" value="Genomic_DNA"/>
</dbReference>